<evidence type="ECO:0000256" key="1">
    <source>
        <dbReference type="SAM" id="Phobius"/>
    </source>
</evidence>
<keyword evidence="1" id="KW-1133">Transmembrane helix</keyword>
<keyword evidence="1" id="KW-0472">Membrane</keyword>
<organism evidence="2 3">
    <name type="scientific">Steinernema glaseri</name>
    <dbReference type="NCBI Taxonomy" id="37863"/>
    <lineage>
        <taxon>Eukaryota</taxon>
        <taxon>Metazoa</taxon>
        <taxon>Ecdysozoa</taxon>
        <taxon>Nematoda</taxon>
        <taxon>Chromadorea</taxon>
        <taxon>Rhabditida</taxon>
        <taxon>Tylenchina</taxon>
        <taxon>Panagrolaimomorpha</taxon>
        <taxon>Strongyloidoidea</taxon>
        <taxon>Steinernematidae</taxon>
        <taxon>Steinernema</taxon>
    </lineage>
</organism>
<evidence type="ECO:0000313" key="3">
    <source>
        <dbReference type="WBParaSite" id="L893_g17069.t1"/>
    </source>
</evidence>
<dbReference type="Proteomes" id="UP000095287">
    <property type="component" value="Unplaced"/>
</dbReference>
<keyword evidence="2" id="KW-1185">Reference proteome</keyword>
<dbReference type="WBParaSite" id="L893_g17069.t1">
    <property type="protein sequence ID" value="L893_g17069.t1"/>
    <property type="gene ID" value="L893_g17069"/>
</dbReference>
<reference evidence="3" key="1">
    <citation type="submission" date="2016-11" db="UniProtKB">
        <authorList>
            <consortium name="WormBaseParasite"/>
        </authorList>
    </citation>
    <scope>IDENTIFICATION</scope>
</reference>
<name>A0A1I7YKL7_9BILA</name>
<accession>A0A1I7YKL7</accession>
<dbReference type="AlphaFoldDB" id="A0A1I7YKL7"/>
<proteinExistence type="predicted"/>
<keyword evidence="1" id="KW-0812">Transmembrane</keyword>
<feature type="transmembrane region" description="Helical" evidence="1">
    <location>
        <begin position="61"/>
        <end position="79"/>
    </location>
</feature>
<evidence type="ECO:0000313" key="2">
    <source>
        <dbReference type="Proteomes" id="UP000095287"/>
    </source>
</evidence>
<protein>
    <submittedName>
        <fullName evidence="3">Secreted protein</fullName>
    </submittedName>
</protein>
<sequence>MMVWSATIGFRVPLRDCLHHQLLPLIRSPQRYRNGYGTPRESEDSSTTIDRLATQGPLRTEVYFCKLVSIVLFLIYAFMAS</sequence>